<keyword evidence="3" id="KW-1185">Reference proteome</keyword>
<feature type="compositionally biased region" description="Polar residues" evidence="1">
    <location>
        <begin position="21"/>
        <end position="31"/>
    </location>
</feature>
<feature type="compositionally biased region" description="Polar residues" evidence="1">
    <location>
        <begin position="1"/>
        <end position="13"/>
    </location>
</feature>
<comment type="caution">
    <text evidence="2">The sequence shown here is derived from an EMBL/GenBank/DDBJ whole genome shotgun (WGS) entry which is preliminary data.</text>
</comment>
<reference evidence="2" key="1">
    <citation type="submission" date="2022-08" db="EMBL/GenBank/DDBJ databases">
        <authorList>
            <consortium name="DOE Joint Genome Institute"/>
            <person name="Min B."/>
            <person name="Sierra-Patev S."/>
            <person name="Naranjo-Ortiz M."/>
            <person name="Looney B."/>
            <person name="Konkel Z."/>
            <person name="Slot J.C."/>
            <person name="Sakamoto Y."/>
            <person name="Steenwyk J.L."/>
            <person name="Rokas A."/>
            <person name="Carro J."/>
            <person name="Camarero S."/>
            <person name="Ferreira P."/>
            <person name="Molpeceres G."/>
            <person name="Ruiz-duenas F.J."/>
            <person name="Serrano A."/>
            <person name="Henrissat B."/>
            <person name="Drula E."/>
            <person name="Hughes K.W."/>
            <person name="Mata J.L."/>
            <person name="Ishikawa N.K."/>
            <person name="Vargas-Isla R."/>
            <person name="Ushijima S."/>
            <person name="Smith C.A."/>
            <person name="Ahrendt S."/>
            <person name="Andreopoulos W."/>
            <person name="He G."/>
            <person name="LaButti K."/>
            <person name="Lipzen A."/>
            <person name="Ng V."/>
            <person name="Riley R."/>
            <person name="Sandor L."/>
            <person name="Barry K."/>
            <person name="Martinez A.T."/>
            <person name="Xiao Y."/>
            <person name="Gibbons J.G."/>
            <person name="Terashima K."/>
            <person name="Hibbett D.S."/>
            <person name="Grigoriev I.V."/>
        </authorList>
    </citation>
    <scope>NUCLEOTIDE SEQUENCE</scope>
    <source>
        <strain evidence="2">ET3784</strain>
    </source>
</reference>
<organism evidence="2 3">
    <name type="scientific">Lentinula guzmanii</name>
    <dbReference type="NCBI Taxonomy" id="2804957"/>
    <lineage>
        <taxon>Eukaryota</taxon>
        <taxon>Fungi</taxon>
        <taxon>Dikarya</taxon>
        <taxon>Basidiomycota</taxon>
        <taxon>Agaricomycotina</taxon>
        <taxon>Agaricomycetes</taxon>
        <taxon>Agaricomycetidae</taxon>
        <taxon>Agaricales</taxon>
        <taxon>Marasmiineae</taxon>
        <taxon>Omphalotaceae</taxon>
        <taxon>Lentinula</taxon>
    </lineage>
</organism>
<name>A0AA38JTW9_9AGAR</name>
<feature type="region of interest" description="Disordered" evidence="1">
    <location>
        <begin position="1"/>
        <end position="48"/>
    </location>
</feature>
<reference evidence="2" key="2">
    <citation type="journal article" date="2023" name="Proc. Natl. Acad. Sci. U.S.A.">
        <title>A global phylogenomic analysis of the shiitake genus Lentinula.</title>
        <authorList>
            <person name="Sierra-Patev S."/>
            <person name="Min B."/>
            <person name="Naranjo-Ortiz M."/>
            <person name="Looney B."/>
            <person name="Konkel Z."/>
            <person name="Slot J.C."/>
            <person name="Sakamoto Y."/>
            <person name="Steenwyk J.L."/>
            <person name="Rokas A."/>
            <person name="Carro J."/>
            <person name="Camarero S."/>
            <person name="Ferreira P."/>
            <person name="Molpeceres G."/>
            <person name="Ruiz-Duenas F.J."/>
            <person name="Serrano A."/>
            <person name="Henrissat B."/>
            <person name="Drula E."/>
            <person name="Hughes K.W."/>
            <person name="Mata J.L."/>
            <person name="Ishikawa N.K."/>
            <person name="Vargas-Isla R."/>
            <person name="Ushijima S."/>
            <person name="Smith C.A."/>
            <person name="Donoghue J."/>
            <person name="Ahrendt S."/>
            <person name="Andreopoulos W."/>
            <person name="He G."/>
            <person name="LaButti K."/>
            <person name="Lipzen A."/>
            <person name="Ng V."/>
            <person name="Riley R."/>
            <person name="Sandor L."/>
            <person name="Barry K."/>
            <person name="Martinez A.T."/>
            <person name="Xiao Y."/>
            <person name="Gibbons J.G."/>
            <person name="Terashima K."/>
            <person name="Grigoriev I.V."/>
            <person name="Hibbett D."/>
        </authorList>
    </citation>
    <scope>NUCLEOTIDE SEQUENCE</scope>
    <source>
        <strain evidence="2">ET3784</strain>
    </source>
</reference>
<dbReference type="EMBL" id="JANVFO010000006">
    <property type="protein sequence ID" value="KAJ3736090.1"/>
    <property type="molecule type" value="Genomic_DNA"/>
</dbReference>
<evidence type="ECO:0000313" key="2">
    <source>
        <dbReference type="EMBL" id="KAJ3736090.1"/>
    </source>
</evidence>
<dbReference type="AlphaFoldDB" id="A0AA38JTW9"/>
<sequence>MPSLRRTVSSPAVRSSPYPALSSSGQPNSGPATRLGYSHRRSSGSETTTRRVLADIEWWRVTDGQRDLEAEQEDHQQSSPRQAENLIDSLEGLLSPVWPGFSEDLPELLSIVPQTPRRNHRLESSISSIDSTPGFLDESIEGLRLGLQYVNLSASDVALPLVHSDGQALTSSHFPSTCSISIMDATAIPRNDYPEFAVSPLSSPTPDLLN</sequence>
<proteinExistence type="predicted"/>
<accession>A0AA38JTW9</accession>
<evidence type="ECO:0000313" key="3">
    <source>
        <dbReference type="Proteomes" id="UP001176059"/>
    </source>
</evidence>
<protein>
    <submittedName>
        <fullName evidence="2">Uncharacterized protein</fullName>
    </submittedName>
</protein>
<dbReference type="Proteomes" id="UP001176059">
    <property type="component" value="Unassembled WGS sequence"/>
</dbReference>
<evidence type="ECO:0000256" key="1">
    <source>
        <dbReference type="SAM" id="MobiDB-lite"/>
    </source>
</evidence>
<gene>
    <name evidence="2" type="ORF">DFJ43DRAFT_1150385</name>
</gene>